<protein>
    <recommendedName>
        <fullName evidence="5">F-box domain-containing protein</fullName>
    </recommendedName>
</protein>
<evidence type="ECO:0000256" key="1">
    <source>
        <dbReference type="SAM" id="MobiDB-lite"/>
    </source>
</evidence>
<keyword evidence="2" id="KW-0472">Membrane</keyword>
<organism evidence="3 4">
    <name type="scientific">Podospora bellae-mahoneyi</name>
    <dbReference type="NCBI Taxonomy" id="2093777"/>
    <lineage>
        <taxon>Eukaryota</taxon>
        <taxon>Fungi</taxon>
        <taxon>Dikarya</taxon>
        <taxon>Ascomycota</taxon>
        <taxon>Pezizomycotina</taxon>
        <taxon>Sordariomycetes</taxon>
        <taxon>Sordariomycetidae</taxon>
        <taxon>Sordariales</taxon>
        <taxon>Podosporaceae</taxon>
        <taxon>Podospora</taxon>
    </lineage>
</organism>
<feature type="compositionally biased region" description="Polar residues" evidence="1">
    <location>
        <begin position="25"/>
        <end position="37"/>
    </location>
</feature>
<reference evidence="3 4" key="1">
    <citation type="journal article" date="2023" name="bioRxiv">
        <title>High-quality genome assemblies of four members of thePodospora anserinaspecies complex.</title>
        <authorList>
            <person name="Ament-Velasquez S.L."/>
            <person name="Vogan A.A."/>
            <person name="Wallerman O."/>
            <person name="Hartmann F."/>
            <person name="Gautier V."/>
            <person name="Silar P."/>
            <person name="Giraud T."/>
            <person name="Johannesson H."/>
        </authorList>
    </citation>
    <scope>NUCLEOTIDE SEQUENCE [LARGE SCALE GENOMIC DNA]</scope>
    <source>
        <strain evidence="3 4">CBS 112042</strain>
    </source>
</reference>
<dbReference type="SUPFAM" id="SSF81383">
    <property type="entry name" value="F-box domain"/>
    <property type="match status" value="1"/>
</dbReference>
<dbReference type="Proteomes" id="UP001322138">
    <property type="component" value="Unassembled WGS sequence"/>
</dbReference>
<proteinExistence type="predicted"/>
<feature type="transmembrane region" description="Helical" evidence="2">
    <location>
        <begin position="185"/>
        <end position="205"/>
    </location>
</feature>
<evidence type="ECO:0000313" key="3">
    <source>
        <dbReference type="EMBL" id="KAK4640767.1"/>
    </source>
</evidence>
<gene>
    <name evidence="3" type="ORF">QC761_606510</name>
</gene>
<evidence type="ECO:0008006" key="5">
    <source>
        <dbReference type="Google" id="ProtNLM"/>
    </source>
</evidence>
<dbReference type="InterPro" id="IPR036047">
    <property type="entry name" value="F-box-like_dom_sf"/>
</dbReference>
<accession>A0ABR0FCW9</accession>
<comment type="caution">
    <text evidence="3">The sequence shown here is derived from an EMBL/GenBank/DDBJ whole genome shotgun (WGS) entry which is preliminary data.</text>
</comment>
<dbReference type="RefSeq" id="XP_062729743.1">
    <property type="nucleotide sequence ID" value="XM_062881090.1"/>
</dbReference>
<dbReference type="EMBL" id="JAFFGZ010000008">
    <property type="protein sequence ID" value="KAK4640767.1"/>
    <property type="molecule type" value="Genomic_DNA"/>
</dbReference>
<keyword evidence="2" id="KW-1133">Transmembrane helix</keyword>
<keyword evidence="2" id="KW-0812">Transmembrane</keyword>
<dbReference type="GeneID" id="87900572"/>
<evidence type="ECO:0000313" key="4">
    <source>
        <dbReference type="Proteomes" id="UP001322138"/>
    </source>
</evidence>
<evidence type="ECO:0000256" key="2">
    <source>
        <dbReference type="SAM" id="Phobius"/>
    </source>
</evidence>
<keyword evidence="4" id="KW-1185">Reference proteome</keyword>
<name>A0ABR0FCW9_9PEZI</name>
<feature type="region of interest" description="Disordered" evidence="1">
    <location>
        <begin position="1"/>
        <end position="57"/>
    </location>
</feature>
<sequence>MFHIRRRRNVLQDNLGSTPPPNRKPTLTSSGPNSTSGPAADCELPHHDDSGAQPKRGFSQLPPEIHLIITQHLIYPDALSLKHTSRYFYRLVDTGVKLKVDWLMERRKLHLECPSNQRCDLGSDLRFCRGSVKLLMQRRREHIECESRPGLGCLIYGTETCPHARKLKTKIKRWLRGPVTLEMRWVLLVIGVTLLPLIIMGWVWLMESFVWN</sequence>